<organism evidence="14 15">
    <name type="scientific">Salix dunnii</name>
    <dbReference type="NCBI Taxonomy" id="1413687"/>
    <lineage>
        <taxon>Eukaryota</taxon>
        <taxon>Viridiplantae</taxon>
        <taxon>Streptophyta</taxon>
        <taxon>Embryophyta</taxon>
        <taxon>Tracheophyta</taxon>
        <taxon>Spermatophyta</taxon>
        <taxon>Magnoliopsida</taxon>
        <taxon>eudicotyledons</taxon>
        <taxon>Gunneridae</taxon>
        <taxon>Pentapetalae</taxon>
        <taxon>rosids</taxon>
        <taxon>fabids</taxon>
        <taxon>Malpighiales</taxon>
        <taxon>Salicaceae</taxon>
        <taxon>Saliceae</taxon>
        <taxon>Salix</taxon>
    </lineage>
</organism>
<name>A0A835TIL6_9ROSI</name>
<keyword evidence="12" id="KW-0539">Nucleus</keyword>
<evidence type="ECO:0000256" key="8">
    <source>
        <dbReference type="ARBA" id="ARBA00022989"/>
    </source>
</evidence>
<dbReference type="OrthoDB" id="67850at2759"/>
<dbReference type="PANTHER" id="PTHR13269">
    <property type="entry name" value="NUCLEOPORIN NDC1"/>
    <property type="match status" value="1"/>
</dbReference>
<protein>
    <recommendedName>
        <fullName evidence="16">Nucleoporin protein Ndc1-Nup</fullName>
    </recommendedName>
</protein>
<evidence type="ECO:0000313" key="15">
    <source>
        <dbReference type="Proteomes" id="UP000657918"/>
    </source>
</evidence>
<keyword evidence="11 13" id="KW-0472">Membrane</keyword>
<evidence type="ECO:0000256" key="10">
    <source>
        <dbReference type="ARBA" id="ARBA00023132"/>
    </source>
</evidence>
<dbReference type="GO" id="GO:0070762">
    <property type="term" value="C:nuclear pore transmembrane ring"/>
    <property type="evidence" value="ECO:0007669"/>
    <property type="project" value="TreeGrafter"/>
</dbReference>
<comment type="similarity">
    <text evidence="3">Belongs to the NDC1 family.</text>
</comment>
<keyword evidence="6" id="KW-0509">mRNA transport</keyword>
<sequence>MSPPPSPTPELVLKNRFLGFLIWQTLTSTTIYFLTKLFLHSFFTTPKFSPSQLYFSLLKFFTFTFSNLLFSSSISVLSSPQPLPYASPLQLAAGLVRFAFVSSPAEPDFRRRALVSARFVVSVVVAGISGALSVACLCGFDGFELIARLGFRGFVFGVLYGLFYVYKKKWVLEFPIIQIWVLDNVEDQYNCVLDACTGLLLKMDVGCVLDVFTFYWIVIENGLRVLMMRKTYVKIVTVRIDEYKGFKMGLPLSIKRALKLSNVAYLFLAVLQVFLPEQFKSGGTMGQFITEQIILYIGSFSVVFCWELSHHLHQYLESSRCFILAMKITLQMAMCLCYGVLLGLGHGTVLHTKRFLFAPPKGSAAAETNPSEPLLAALEESIPDSLPQYLAYLDLCMVCENNVDTWRRAAFFEETGETYKRVVAACLRPLEQLASNLSEGLEGCSVDKAHQLSNQLQSPTDTRLDSRHCEPLNNFQKYAWCARAVASLTTWSHKEDRFGVAQLTGSNAAVTSTLISSLLAVEAFMGKKTSLQPQHLMGPAAIKWNTPNTGRRDVVTTKKQGGSLHAKAYAMADVLRTSVYSIVSTFHDEMFTSTKAGLLEKDWVIKSKPLFGTYELLVQKLRHFLDFRAN</sequence>
<evidence type="ECO:0000256" key="6">
    <source>
        <dbReference type="ARBA" id="ARBA00022816"/>
    </source>
</evidence>
<dbReference type="PANTHER" id="PTHR13269:SF6">
    <property type="entry name" value="NUCLEOPORIN NDC1"/>
    <property type="match status" value="1"/>
</dbReference>
<keyword evidence="4" id="KW-0813">Transport</keyword>
<feature type="transmembrane region" description="Helical" evidence="13">
    <location>
        <begin position="20"/>
        <end position="39"/>
    </location>
</feature>
<feature type="transmembrane region" description="Helical" evidence="13">
    <location>
        <begin position="117"/>
        <end position="143"/>
    </location>
</feature>
<accession>A0A835TIL6</accession>
<dbReference type="AlphaFoldDB" id="A0A835TIL6"/>
<feature type="transmembrane region" description="Helical" evidence="13">
    <location>
        <begin position="60"/>
        <end position="79"/>
    </location>
</feature>
<dbReference type="Proteomes" id="UP000657918">
    <property type="component" value="Unassembled WGS sequence"/>
</dbReference>
<keyword evidence="10" id="KW-0906">Nuclear pore complex</keyword>
<dbReference type="GO" id="GO:0006999">
    <property type="term" value="P:nuclear pore organization"/>
    <property type="evidence" value="ECO:0007669"/>
    <property type="project" value="TreeGrafter"/>
</dbReference>
<evidence type="ECO:0000256" key="9">
    <source>
        <dbReference type="ARBA" id="ARBA00023010"/>
    </source>
</evidence>
<evidence type="ECO:0000256" key="1">
    <source>
        <dbReference type="ARBA" id="ARBA00004232"/>
    </source>
</evidence>
<comment type="caution">
    <text evidence="14">The sequence shown here is derived from an EMBL/GenBank/DDBJ whole genome shotgun (WGS) entry which is preliminary data.</text>
</comment>
<evidence type="ECO:0000256" key="11">
    <source>
        <dbReference type="ARBA" id="ARBA00023136"/>
    </source>
</evidence>
<keyword evidence="8 13" id="KW-1133">Transmembrane helix</keyword>
<proteinExistence type="inferred from homology"/>
<dbReference type="GO" id="GO:0051028">
    <property type="term" value="P:mRNA transport"/>
    <property type="evidence" value="ECO:0007669"/>
    <property type="project" value="UniProtKB-KW"/>
</dbReference>
<reference evidence="14 15" key="1">
    <citation type="submission" date="2020-10" db="EMBL/GenBank/DDBJ databases">
        <title>Plant Genome Project.</title>
        <authorList>
            <person name="Zhang R.-G."/>
        </authorList>
    </citation>
    <scope>NUCLEOTIDE SEQUENCE [LARGE SCALE GENOMIC DNA]</scope>
    <source>
        <strain evidence="14">FAFU-HL-1</strain>
        <tissue evidence="14">Leaf</tissue>
    </source>
</reference>
<keyword evidence="5 13" id="KW-0812">Transmembrane</keyword>
<comment type="subcellular location">
    <subcellularLocation>
        <location evidence="1">Nucleus membrane</location>
        <topology evidence="1">Multi-pass membrane protein</topology>
    </subcellularLocation>
    <subcellularLocation>
        <location evidence="2">Nucleus</location>
        <location evidence="2">Nuclear pore complex</location>
    </subcellularLocation>
</comment>
<evidence type="ECO:0000256" key="2">
    <source>
        <dbReference type="ARBA" id="ARBA00004567"/>
    </source>
</evidence>
<keyword evidence="9" id="KW-0811">Translocation</keyword>
<evidence type="ECO:0000256" key="7">
    <source>
        <dbReference type="ARBA" id="ARBA00022927"/>
    </source>
</evidence>
<evidence type="ECO:0000313" key="14">
    <source>
        <dbReference type="EMBL" id="KAF9688651.1"/>
    </source>
</evidence>
<feature type="transmembrane region" description="Helical" evidence="13">
    <location>
        <begin position="287"/>
        <end position="309"/>
    </location>
</feature>
<evidence type="ECO:0000256" key="5">
    <source>
        <dbReference type="ARBA" id="ARBA00022692"/>
    </source>
</evidence>
<dbReference type="GO" id="GO:0015031">
    <property type="term" value="P:protein transport"/>
    <property type="evidence" value="ECO:0007669"/>
    <property type="project" value="UniProtKB-KW"/>
</dbReference>
<dbReference type="GO" id="GO:0030674">
    <property type="term" value="F:protein-macromolecule adaptor activity"/>
    <property type="evidence" value="ECO:0007669"/>
    <property type="project" value="TreeGrafter"/>
</dbReference>
<gene>
    <name evidence="14" type="ORF">SADUNF_Sadunf01G0010400</name>
</gene>
<evidence type="ECO:0000256" key="12">
    <source>
        <dbReference type="ARBA" id="ARBA00023242"/>
    </source>
</evidence>
<evidence type="ECO:0008006" key="16">
    <source>
        <dbReference type="Google" id="ProtNLM"/>
    </source>
</evidence>
<dbReference type="EMBL" id="JADGMS010000001">
    <property type="protein sequence ID" value="KAF9688651.1"/>
    <property type="molecule type" value="Genomic_DNA"/>
</dbReference>
<evidence type="ECO:0000256" key="3">
    <source>
        <dbReference type="ARBA" id="ARBA00005760"/>
    </source>
</evidence>
<feature type="transmembrane region" description="Helical" evidence="13">
    <location>
        <begin position="149"/>
        <end position="166"/>
    </location>
</feature>
<keyword evidence="15" id="KW-1185">Reference proteome</keyword>
<feature type="transmembrane region" description="Helical" evidence="13">
    <location>
        <begin position="257"/>
        <end position="275"/>
    </location>
</feature>
<evidence type="ECO:0000256" key="4">
    <source>
        <dbReference type="ARBA" id="ARBA00022448"/>
    </source>
</evidence>
<keyword evidence="7" id="KW-0653">Protein transport</keyword>
<dbReference type="InterPro" id="IPR019049">
    <property type="entry name" value="Nucleoporin_prot_Ndc1/Nup"/>
</dbReference>
<dbReference type="GO" id="GO:0031965">
    <property type="term" value="C:nuclear membrane"/>
    <property type="evidence" value="ECO:0007669"/>
    <property type="project" value="UniProtKB-SubCell"/>
</dbReference>
<feature type="transmembrane region" description="Helical" evidence="13">
    <location>
        <begin position="321"/>
        <end position="344"/>
    </location>
</feature>
<evidence type="ECO:0000256" key="13">
    <source>
        <dbReference type="SAM" id="Phobius"/>
    </source>
</evidence>